<evidence type="ECO:0000313" key="2">
    <source>
        <dbReference type="Proteomes" id="UP000783742"/>
    </source>
</evidence>
<keyword evidence="2" id="KW-1185">Reference proteome</keyword>
<gene>
    <name evidence="1" type="ORF">KQI68_07085</name>
</gene>
<protein>
    <recommendedName>
        <fullName evidence="3">Phage protein</fullName>
    </recommendedName>
</protein>
<dbReference type="Proteomes" id="UP000783742">
    <property type="component" value="Unassembled WGS sequence"/>
</dbReference>
<proteinExistence type="predicted"/>
<sequence>MIFKIERTSDFVKHNQDKCPIKEAYKGKIKGKEWFLIEIKTIEELLELENKYGELIITTFCYDFPTIEIYDYYRE</sequence>
<dbReference type="RefSeq" id="WP_216549437.1">
    <property type="nucleotide sequence ID" value="NZ_JAHLQO010000004.1"/>
</dbReference>
<organism evidence="1 2">
    <name type="scientific">Peptoniphilus ovalis</name>
    <dbReference type="NCBI Taxonomy" id="2841503"/>
    <lineage>
        <taxon>Bacteria</taxon>
        <taxon>Bacillati</taxon>
        <taxon>Bacillota</taxon>
        <taxon>Tissierellia</taxon>
        <taxon>Tissierellales</taxon>
        <taxon>Peptoniphilaceae</taxon>
        <taxon>Peptoniphilus</taxon>
    </lineage>
</organism>
<accession>A0ABS6FJC3</accession>
<comment type="caution">
    <text evidence="1">The sequence shown here is derived from an EMBL/GenBank/DDBJ whole genome shotgun (WGS) entry which is preliminary data.</text>
</comment>
<evidence type="ECO:0008006" key="3">
    <source>
        <dbReference type="Google" id="ProtNLM"/>
    </source>
</evidence>
<reference evidence="1 2" key="1">
    <citation type="submission" date="2021-06" db="EMBL/GenBank/DDBJ databases">
        <authorList>
            <person name="Sun Q."/>
            <person name="Li D."/>
        </authorList>
    </citation>
    <scope>NUCLEOTIDE SEQUENCE [LARGE SCALE GENOMIC DNA]</scope>
    <source>
        <strain evidence="1 2">MSJ-1</strain>
    </source>
</reference>
<name>A0ABS6FJC3_9FIRM</name>
<dbReference type="EMBL" id="JAHLQO010000004">
    <property type="protein sequence ID" value="MBU5669602.1"/>
    <property type="molecule type" value="Genomic_DNA"/>
</dbReference>
<evidence type="ECO:0000313" key="1">
    <source>
        <dbReference type="EMBL" id="MBU5669602.1"/>
    </source>
</evidence>